<evidence type="ECO:0008006" key="5">
    <source>
        <dbReference type="Google" id="ProtNLM"/>
    </source>
</evidence>
<name>A0A1H9PSF4_9HYPH</name>
<protein>
    <recommendedName>
        <fullName evidence="5">DUF2852 domain-containing protein</fullName>
    </recommendedName>
</protein>
<keyword evidence="2" id="KW-0812">Transmembrane</keyword>
<keyword evidence="4" id="KW-1185">Reference proteome</keyword>
<dbReference type="RefSeq" id="WP_092499599.1">
    <property type="nucleotide sequence ID" value="NZ_FOFG01000022.1"/>
</dbReference>
<dbReference type="STRING" id="1855383.SAMN05216548_12229"/>
<sequence length="152" mass="17609">MTYNDSAGRACFSRGRWKPLNIVLMVAGFAIFWPLGLAMLAYIIWGDELGRRTSDFRSQLKSQFGSFGSGFGTRRGGNAFWNTGNVAFDEYREREIRRLEEERRKVEEMRTEFESFLRELRRAKDKEEFERFMSEYRNRTSGGSAGSGPQGD</sequence>
<accession>A0A1H9PSF4</accession>
<gene>
    <name evidence="3" type="ORF">SAMN05216548_12229</name>
</gene>
<evidence type="ECO:0000256" key="1">
    <source>
        <dbReference type="SAM" id="Coils"/>
    </source>
</evidence>
<keyword evidence="2" id="KW-1133">Transmembrane helix</keyword>
<dbReference type="OrthoDB" id="9806878at2"/>
<dbReference type="EMBL" id="FOFG01000022">
    <property type="protein sequence ID" value="SER51256.1"/>
    <property type="molecule type" value="Genomic_DNA"/>
</dbReference>
<feature type="transmembrane region" description="Helical" evidence="2">
    <location>
        <begin position="22"/>
        <end position="45"/>
    </location>
</feature>
<dbReference type="Pfam" id="PF11014">
    <property type="entry name" value="DUF2852"/>
    <property type="match status" value="1"/>
</dbReference>
<dbReference type="InterPro" id="IPR021273">
    <property type="entry name" value="DUF2852"/>
</dbReference>
<dbReference type="Proteomes" id="UP000199647">
    <property type="component" value="Unassembled WGS sequence"/>
</dbReference>
<keyword evidence="1" id="KW-0175">Coiled coil</keyword>
<evidence type="ECO:0000313" key="4">
    <source>
        <dbReference type="Proteomes" id="UP000199647"/>
    </source>
</evidence>
<keyword evidence="2" id="KW-0472">Membrane</keyword>
<evidence type="ECO:0000313" key="3">
    <source>
        <dbReference type="EMBL" id="SER51256.1"/>
    </source>
</evidence>
<reference evidence="3 4" key="1">
    <citation type="submission" date="2016-10" db="EMBL/GenBank/DDBJ databases">
        <authorList>
            <person name="de Groot N.N."/>
        </authorList>
    </citation>
    <scope>NUCLEOTIDE SEQUENCE [LARGE SCALE GENOMIC DNA]</scope>
    <source>
        <strain evidence="3 4">A52C2</strain>
    </source>
</reference>
<proteinExistence type="predicted"/>
<feature type="coiled-coil region" evidence="1">
    <location>
        <begin position="92"/>
        <end position="126"/>
    </location>
</feature>
<organism evidence="3 4">
    <name type="scientific">Faunimonas pinastri</name>
    <dbReference type="NCBI Taxonomy" id="1855383"/>
    <lineage>
        <taxon>Bacteria</taxon>
        <taxon>Pseudomonadati</taxon>
        <taxon>Pseudomonadota</taxon>
        <taxon>Alphaproteobacteria</taxon>
        <taxon>Hyphomicrobiales</taxon>
        <taxon>Afifellaceae</taxon>
        <taxon>Faunimonas</taxon>
    </lineage>
</organism>
<evidence type="ECO:0000256" key="2">
    <source>
        <dbReference type="SAM" id="Phobius"/>
    </source>
</evidence>
<dbReference type="AlphaFoldDB" id="A0A1H9PSF4"/>